<name>A0ABV9KP92_9RHOB</name>
<gene>
    <name evidence="1" type="ORF">ACFO5X_24670</name>
</gene>
<accession>A0ABV9KP92</accession>
<keyword evidence="2" id="KW-1185">Reference proteome</keyword>
<dbReference type="InterPro" id="IPR028965">
    <property type="entry name" value="Imm7"/>
</dbReference>
<dbReference type="Proteomes" id="UP001595973">
    <property type="component" value="Unassembled WGS sequence"/>
</dbReference>
<dbReference type="RefSeq" id="WP_380722641.1">
    <property type="nucleotide sequence ID" value="NZ_JBHSGI010000034.1"/>
</dbReference>
<protein>
    <submittedName>
        <fullName evidence="1">Imm7 family immunity protein</fullName>
    </submittedName>
</protein>
<evidence type="ECO:0000313" key="1">
    <source>
        <dbReference type="EMBL" id="MFC4671768.1"/>
    </source>
</evidence>
<sequence length="131" mass="15204">MFEYQGWVTILGSYDEDGAPDVGIDEIFELVKQEVERIKHFEWELGMRYFNGSPRLWVIGFNNRPAGQWDEIFSLFSLISKIAPNSYGHLSFYDDELGPGKSDNYYTYVLRKGSMTLEKDPFLSPLSEKVE</sequence>
<evidence type="ECO:0000313" key="2">
    <source>
        <dbReference type="Proteomes" id="UP001595973"/>
    </source>
</evidence>
<comment type="caution">
    <text evidence="1">The sequence shown here is derived from an EMBL/GenBank/DDBJ whole genome shotgun (WGS) entry which is preliminary data.</text>
</comment>
<dbReference type="Pfam" id="PF15585">
    <property type="entry name" value="Imm7"/>
    <property type="match status" value="1"/>
</dbReference>
<dbReference type="EMBL" id="JBHSGI010000034">
    <property type="protein sequence ID" value="MFC4671768.1"/>
    <property type="molecule type" value="Genomic_DNA"/>
</dbReference>
<organism evidence="1 2">
    <name type="scientific">Seohaeicola nanhaiensis</name>
    <dbReference type="NCBI Taxonomy" id="1387282"/>
    <lineage>
        <taxon>Bacteria</taxon>
        <taxon>Pseudomonadati</taxon>
        <taxon>Pseudomonadota</taxon>
        <taxon>Alphaproteobacteria</taxon>
        <taxon>Rhodobacterales</taxon>
        <taxon>Roseobacteraceae</taxon>
        <taxon>Seohaeicola</taxon>
    </lineage>
</organism>
<reference evidence="2" key="1">
    <citation type="journal article" date="2019" name="Int. J. Syst. Evol. Microbiol.">
        <title>The Global Catalogue of Microorganisms (GCM) 10K type strain sequencing project: providing services to taxonomists for standard genome sequencing and annotation.</title>
        <authorList>
            <consortium name="The Broad Institute Genomics Platform"/>
            <consortium name="The Broad Institute Genome Sequencing Center for Infectious Disease"/>
            <person name="Wu L."/>
            <person name="Ma J."/>
        </authorList>
    </citation>
    <scope>NUCLEOTIDE SEQUENCE [LARGE SCALE GENOMIC DNA]</scope>
    <source>
        <strain evidence="2">CGMCC 4.7283</strain>
    </source>
</reference>
<proteinExistence type="predicted"/>